<gene>
    <name evidence="2" type="ORF">SAMN05216240_0502</name>
</gene>
<comment type="caution">
    <text evidence="2">The sequence shown here is derived from an EMBL/GenBank/DDBJ whole genome shotgun (WGS) entry which is preliminary data.</text>
</comment>
<dbReference type="Gene3D" id="1.10.10.2910">
    <property type="match status" value="1"/>
</dbReference>
<evidence type="ECO:0000313" key="2">
    <source>
        <dbReference type="EMBL" id="SMR91507.1"/>
    </source>
</evidence>
<sequence>MSHEQLVRKVISFIEFVDAEYGTRDPEKIAAMENIFCLVWKLPRCVQGFSFAYDGDKYIVINEKVSEKGRQFVLLHELYHLLNSHTNEYNRLIFMTNAFIKTTREELEADYFAFICMNYDDLENINPLAIENEIAIFKRRHLKI</sequence>
<dbReference type="InterPro" id="IPR010359">
    <property type="entry name" value="IrrE_HExxH"/>
</dbReference>
<dbReference type="EMBL" id="FXXC01000001">
    <property type="protein sequence ID" value="SMR91507.1"/>
    <property type="molecule type" value="Genomic_DNA"/>
</dbReference>
<protein>
    <recommendedName>
        <fullName evidence="1">IrrE N-terminal-like domain-containing protein</fullName>
    </recommendedName>
</protein>
<dbReference type="GeneID" id="31773894"/>
<dbReference type="RefSeq" id="WP_015908857.1">
    <property type="nucleotide sequence ID" value="NZ_FUZJ01000001.1"/>
</dbReference>
<evidence type="ECO:0000259" key="1">
    <source>
        <dbReference type="Pfam" id="PF06114"/>
    </source>
</evidence>
<evidence type="ECO:0000313" key="3">
    <source>
        <dbReference type="Proteomes" id="UP000196803"/>
    </source>
</evidence>
<accession>A0ABY1S6B2</accession>
<organism evidence="2 3">
    <name type="scientific">Caldicellulosiruptor bescii</name>
    <name type="common">Anaerocellum thermophilum</name>
    <dbReference type="NCBI Taxonomy" id="31899"/>
    <lineage>
        <taxon>Bacteria</taxon>
        <taxon>Bacillati</taxon>
        <taxon>Bacillota</taxon>
        <taxon>Bacillota incertae sedis</taxon>
        <taxon>Caldicellulosiruptorales</taxon>
        <taxon>Caldicellulosiruptoraceae</taxon>
        <taxon>Caldicellulosiruptor</taxon>
    </lineage>
</organism>
<keyword evidence="3" id="KW-1185">Reference proteome</keyword>
<reference evidence="2 3" key="1">
    <citation type="submission" date="2017-05" db="EMBL/GenBank/DDBJ databases">
        <authorList>
            <person name="Varghese N."/>
            <person name="Submissions S."/>
        </authorList>
    </citation>
    <scope>NUCLEOTIDE SEQUENCE [LARGE SCALE GENOMIC DNA]</scope>
    <source>
        <strain evidence="2 3">MACB1020</strain>
    </source>
</reference>
<dbReference type="Pfam" id="PF06114">
    <property type="entry name" value="Peptidase_M78"/>
    <property type="match status" value="1"/>
</dbReference>
<proteinExistence type="predicted"/>
<dbReference type="Proteomes" id="UP000196803">
    <property type="component" value="Unassembled WGS sequence"/>
</dbReference>
<name>A0ABY1S6B2_CALBS</name>
<feature type="domain" description="IrrE N-terminal-like" evidence="1">
    <location>
        <begin position="50"/>
        <end position="125"/>
    </location>
</feature>